<keyword evidence="2 3" id="KW-0539">Nucleus</keyword>
<dbReference type="GO" id="GO:0000785">
    <property type="term" value="C:chromatin"/>
    <property type="evidence" value="ECO:0007669"/>
    <property type="project" value="TreeGrafter"/>
</dbReference>
<accession>A0A2U1N0M8</accession>
<feature type="compositionally biased region" description="Polar residues" evidence="4">
    <location>
        <begin position="192"/>
        <end position="221"/>
    </location>
</feature>
<dbReference type="GO" id="GO:0003714">
    <property type="term" value="F:transcription corepressor activity"/>
    <property type="evidence" value="ECO:0007669"/>
    <property type="project" value="InterPro"/>
</dbReference>
<sequence length="260" mass="28365">MASTSAETSNNVNIMYTSISANKYRSNLLILASHFNGINFWSRICARVLVSFCNLRCYGFLGVLLVEKSLSCLLYFYRNGQTQALRGSASATEKITYDEALAYVQEVSNTFQENPEKYLMFLDVMNDLGEKRIDTLGAIARIKEVFKDHTNLLTGFYAFINSGGDHAYKGQDPSYNAPHSSATAEQVPSGHQAASASNAQRQPSKTPMKTAATGKQASTSKAPRRSPRKTSASQSKSTASQSKGTAVPKKAKKTASRNTN</sequence>
<evidence type="ECO:0000256" key="4">
    <source>
        <dbReference type="SAM" id="MobiDB-lite"/>
    </source>
</evidence>
<dbReference type="OrthoDB" id="1420407at2759"/>
<name>A0A2U1N0M8_ARTAN</name>
<evidence type="ECO:0000313" key="5">
    <source>
        <dbReference type="EMBL" id="PWA67048.1"/>
    </source>
</evidence>
<dbReference type="GO" id="GO:0000118">
    <property type="term" value="C:histone deacetylase complex"/>
    <property type="evidence" value="ECO:0007669"/>
    <property type="project" value="TreeGrafter"/>
</dbReference>
<evidence type="ECO:0000313" key="6">
    <source>
        <dbReference type="Proteomes" id="UP000245207"/>
    </source>
</evidence>
<dbReference type="EMBL" id="PKPP01003908">
    <property type="protein sequence ID" value="PWA67048.1"/>
    <property type="molecule type" value="Genomic_DNA"/>
</dbReference>
<dbReference type="PANTHER" id="PTHR12346">
    <property type="entry name" value="SIN3B-RELATED"/>
    <property type="match status" value="1"/>
</dbReference>
<dbReference type="PANTHER" id="PTHR12346:SF36">
    <property type="entry name" value="PAIRED AMPHIPATHIC HELIX PROTEIN SIN3-LIKE 2"/>
    <property type="match status" value="1"/>
</dbReference>
<comment type="subcellular location">
    <subcellularLocation>
        <location evidence="1 3">Nucleus</location>
    </subcellularLocation>
</comment>
<evidence type="ECO:0000256" key="1">
    <source>
        <dbReference type="ARBA" id="ARBA00004123"/>
    </source>
</evidence>
<dbReference type="GO" id="GO:0000122">
    <property type="term" value="P:negative regulation of transcription by RNA polymerase II"/>
    <property type="evidence" value="ECO:0007669"/>
    <property type="project" value="TreeGrafter"/>
</dbReference>
<evidence type="ECO:0000256" key="3">
    <source>
        <dbReference type="PROSITE-ProRule" id="PRU00810"/>
    </source>
</evidence>
<dbReference type="Gene3D" id="1.20.1160.11">
    <property type="entry name" value="Paired amphipathic helix"/>
    <property type="match status" value="1"/>
</dbReference>
<evidence type="ECO:0000256" key="2">
    <source>
        <dbReference type="ARBA" id="ARBA00023242"/>
    </source>
</evidence>
<gene>
    <name evidence="5" type="ORF">CTI12_AA319530</name>
</gene>
<dbReference type="Pfam" id="PF02671">
    <property type="entry name" value="PAH"/>
    <property type="match status" value="1"/>
</dbReference>
<organism evidence="5 6">
    <name type="scientific">Artemisia annua</name>
    <name type="common">Sweet wormwood</name>
    <dbReference type="NCBI Taxonomy" id="35608"/>
    <lineage>
        <taxon>Eukaryota</taxon>
        <taxon>Viridiplantae</taxon>
        <taxon>Streptophyta</taxon>
        <taxon>Embryophyta</taxon>
        <taxon>Tracheophyta</taxon>
        <taxon>Spermatophyta</taxon>
        <taxon>Magnoliopsida</taxon>
        <taxon>eudicotyledons</taxon>
        <taxon>Gunneridae</taxon>
        <taxon>Pentapetalae</taxon>
        <taxon>asterids</taxon>
        <taxon>campanulids</taxon>
        <taxon>Asterales</taxon>
        <taxon>Asteraceae</taxon>
        <taxon>Asteroideae</taxon>
        <taxon>Anthemideae</taxon>
        <taxon>Artemisiinae</taxon>
        <taxon>Artemisia</taxon>
    </lineage>
</organism>
<comment type="caution">
    <text evidence="5">The sequence shown here is derived from an EMBL/GenBank/DDBJ whole genome shotgun (WGS) entry which is preliminary data.</text>
</comment>
<feature type="compositionally biased region" description="Low complexity" evidence="4">
    <location>
        <begin position="229"/>
        <end position="242"/>
    </location>
</feature>
<dbReference type="InterPro" id="IPR036600">
    <property type="entry name" value="PAH_sf"/>
</dbReference>
<dbReference type="SUPFAM" id="SSF47762">
    <property type="entry name" value="PAH2 domain"/>
    <property type="match status" value="1"/>
</dbReference>
<dbReference type="AlphaFoldDB" id="A0A2U1N0M8"/>
<dbReference type="STRING" id="35608.A0A2U1N0M8"/>
<reference evidence="5 6" key="1">
    <citation type="journal article" date="2018" name="Mol. Plant">
        <title>The genome of Artemisia annua provides insight into the evolution of Asteraceae family and artemisinin biosynthesis.</title>
        <authorList>
            <person name="Shen Q."/>
            <person name="Zhang L."/>
            <person name="Liao Z."/>
            <person name="Wang S."/>
            <person name="Yan T."/>
            <person name="Shi P."/>
            <person name="Liu M."/>
            <person name="Fu X."/>
            <person name="Pan Q."/>
            <person name="Wang Y."/>
            <person name="Lv Z."/>
            <person name="Lu X."/>
            <person name="Zhang F."/>
            <person name="Jiang W."/>
            <person name="Ma Y."/>
            <person name="Chen M."/>
            <person name="Hao X."/>
            <person name="Li L."/>
            <person name="Tang Y."/>
            <person name="Lv G."/>
            <person name="Zhou Y."/>
            <person name="Sun X."/>
            <person name="Brodelius P.E."/>
            <person name="Rose J.K.C."/>
            <person name="Tang K."/>
        </authorList>
    </citation>
    <scope>NUCLEOTIDE SEQUENCE [LARGE SCALE GENOMIC DNA]</scope>
    <source>
        <strain evidence="6">cv. Huhao1</strain>
        <tissue evidence="5">Leaf</tissue>
    </source>
</reference>
<proteinExistence type="predicted"/>
<feature type="compositionally biased region" description="Basic residues" evidence="4">
    <location>
        <begin position="249"/>
        <end position="260"/>
    </location>
</feature>
<keyword evidence="6" id="KW-1185">Reference proteome</keyword>
<dbReference type="InterPro" id="IPR039774">
    <property type="entry name" value="Sin3-like"/>
</dbReference>
<dbReference type="FunFam" id="1.20.1160.11:FF:000001">
    <property type="entry name" value="Paired amphipathic helix protein Sin3"/>
    <property type="match status" value="1"/>
</dbReference>
<dbReference type="InterPro" id="IPR003822">
    <property type="entry name" value="PAH"/>
</dbReference>
<feature type="compositionally biased region" description="Polar residues" evidence="4">
    <location>
        <begin position="173"/>
        <end position="186"/>
    </location>
</feature>
<feature type="region of interest" description="Disordered" evidence="4">
    <location>
        <begin position="170"/>
        <end position="260"/>
    </location>
</feature>
<dbReference type="Proteomes" id="UP000245207">
    <property type="component" value="Unassembled WGS sequence"/>
</dbReference>
<protein>
    <submittedName>
        <fullName evidence="5">Paired amphipathic helix protein Sin3-like 2</fullName>
    </submittedName>
</protein>
<dbReference type="PROSITE" id="PS51477">
    <property type="entry name" value="PAH"/>
    <property type="match status" value="1"/>
</dbReference>